<evidence type="ECO:0000256" key="3">
    <source>
        <dbReference type="ARBA" id="ARBA00022691"/>
    </source>
</evidence>
<evidence type="ECO:0000256" key="5">
    <source>
        <dbReference type="SAM" id="MobiDB-lite"/>
    </source>
</evidence>
<evidence type="ECO:0000256" key="4">
    <source>
        <dbReference type="PIRSR" id="PIRSR005739-1"/>
    </source>
</evidence>
<feature type="domain" description="O-methyltransferase C-terminal" evidence="6">
    <location>
        <begin position="152"/>
        <end position="355"/>
    </location>
</feature>
<dbReference type="Pfam" id="PF00891">
    <property type="entry name" value="Methyltransf_2"/>
    <property type="match status" value="1"/>
</dbReference>
<dbReference type="SUPFAM" id="SSF53335">
    <property type="entry name" value="S-adenosyl-L-methionine-dependent methyltransferases"/>
    <property type="match status" value="1"/>
</dbReference>
<dbReference type="Gene3D" id="3.40.50.150">
    <property type="entry name" value="Vaccinia Virus protein VP39"/>
    <property type="match status" value="1"/>
</dbReference>
<dbReference type="GO" id="GO:0046983">
    <property type="term" value="F:protein dimerization activity"/>
    <property type="evidence" value="ECO:0007669"/>
    <property type="project" value="InterPro"/>
</dbReference>
<keyword evidence="3" id="KW-0949">S-adenosyl-L-methionine</keyword>
<accession>A0A0R3KKL1</accession>
<evidence type="ECO:0000259" key="7">
    <source>
        <dbReference type="Pfam" id="PF08100"/>
    </source>
</evidence>
<evidence type="ECO:0008006" key="10">
    <source>
        <dbReference type="Google" id="ProtNLM"/>
    </source>
</evidence>
<dbReference type="Gene3D" id="1.10.10.10">
    <property type="entry name" value="Winged helix-like DNA-binding domain superfamily/Winged helix DNA-binding domain"/>
    <property type="match status" value="1"/>
</dbReference>
<dbReference type="EMBL" id="LLXX01000055">
    <property type="protein sequence ID" value="KRR10076.1"/>
    <property type="molecule type" value="Genomic_DNA"/>
</dbReference>
<dbReference type="InterPro" id="IPR029063">
    <property type="entry name" value="SAM-dependent_MTases_sf"/>
</dbReference>
<keyword evidence="1" id="KW-0489">Methyltransferase</keyword>
<dbReference type="AlphaFoldDB" id="A0A0R3KKL1"/>
<evidence type="ECO:0000256" key="1">
    <source>
        <dbReference type="ARBA" id="ARBA00022603"/>
    </source>
</evidence>
<dbReference type="GO" id="GO:0008171">
    <property type="term" value="F:O-methyltransferase activity"/>
    <property type="evidence" value="ECO:0007669"/>
    <property type="project" value="InterPro"/>
</dbReference>
<reference evidence="8 9" key="1">
    <citation type="submission" date="2014-03" db="EMBL/GenBank/DDBJ databases">
        <title>Bradyrhizobium valentinum sp. nov., isolated from effective nodules of Lupinus mariae-josephae, a lupine endemic of basic-lime soils in Eastern Spain.</title>
        <authorList>
            <person name="Duran D."/>
            <person name="Rey L."/>
            <person name="Navarro A."/>
            <person name="Busquets A."/>
            <person name="Imperial J."/>
            <person name="Ruiz-Argueso T."/>
        </authorList>
    </citation>
    <scope>NUCLEOTIDE SEQUENCE [LARGE SCALE GENOMIC DNA]</scope>
    <source>
        <strain evidence="8 9">LmjM3</strain>
    </source>
</reference>
<name>A0A0R3KKL1_9BRAD</name>
<organism evidence="8 9">
    <name type="scientific">Bradyrhizobium valentinum</name>
    <dbReference type="NCBI Taxonomy" id="1518501"/>
    <lineage>
        <taxon>Bacteria</taxon>
        <taxon>Pseudomonadati</taxon>
        <taxon>Pseudomonadota</taxon>
        <taxon>Alphaproteobacteria</taxon>
        <taxon>Hyphomicrobiales</taxon>
        <taxon>Nitrobacteraceae</taxon>
        <taxon>Bradyrhizobium</taxon>
    </lineage>
</organism>
<dbReference type="InterPro" id="IPR036388">
    <property type="entry name" value="WH-like_DNA-bd_sf"/>
</dbReference>
<gene>
    <name evidence="8" type="ORF">CP49_35185</name>
</gene>
<evidence type="ECO:0000256" key="2">
    <source>
        <dbReference type="ARBA" id="ARBA00022679"/>
    </source>
</evidence>
<dbReference type="GO" id="GO:0032259">
    <property type="term" value="P:methylation"/>
    <property type="evidence" value="ECO:0007669"/>
    <property type="project" value="UniProtKB-KW"/>
</dbReference>
<feature type="compositionally biased region" description="Basic and acidic residues" evidence="5">
    <location>
        <begin position="1"/>
        <end position="14"/>
    </location>
</feature>
<dbReference type="STRING" id="1518501.CQ10_35240"/>
<evidence type="ECO:0000259" key="6">
    <source>
        <dbReference type="Pfam" id="PF00891"/>
    </source>
</evidence>
<dbReference type="SUPFAM" id="SSF46785">
    <property type="entry name" value="Winged helix' DNA-binding domain"/>
    <property type="match status" value="1"/>
</dbReference>
<dbReference type="Proteomes" id="UP000051913">
    <property type="component" value="Unassembled WGS sequence"/>
</dbReference>
<dbReference type="PANTHER" id="PTHR43712">
    <property type="entry name" value="PUTATIVE (AFU_ORTHOLOGUE AFUA_4G14580)-RELATED"/>
    <property type="match status" value="1"/>
</dbReference>
<dbReference type="PIRSF" id="PIRSF005739">
    <property type="entry name" value="O-mtase"/>
    <property type="match status" value="1"/>
</dbReference>
<keyword evidence="2" id="KW-0808">Transferase</keyword>
<feature type="region of interest" description="Disordered" evidence="5">
    <location>
        <begin position="1"/>
        <end position="32"/>
    </location>
</feature>
<keyword evidence="9" id="KW-1185">Reference proteome</keyword>
<feature type="domain" description="O-methyltransferase dimerisation" evidence="7">
    <location>
        <begin position="47"/>
        <end position="121"/>
    </location>
</feature>
<dbReference type="PROSITE" id="PS51683">
    <property type="entry name" value="SAM_OMT_II"/>
    <property type="match status" value="1"/>
</dbReference>
<dbReference type="InterPro" id="IPR001077">
    <property type="entry name" value="COMT_C"/>
</dbReference>
<comment type="caution">
    <text evidence="8">The sequence shown here is derived from an EMBL/GenBank/DDBJ whole genome shotgun (WGS) entry which is preliminary data.</text>
</comment>
<dbReference type="CDD" id="cd02440">
    <property type="entry name" value="AdoMet_MTases"/>
    <property type="match status" value="1"/>
</dbReference>
<sequence length="378" mass="40844">MAGEKLQRQCRSEQRSANPRGTTFGVRNSHRKGGTMASQVSALRLFDLIHSHRVTAVIYVAARLGLAELLRDGSQTSGALAKATGADERSLGRLLTALSTIGICSRTGDGSYSLTEVGACLDSAAEQSFKGWAILEAEMLSKSWSGMLESVMTGKTAAELQGAADAFELMARTPENVDKFNVAMTELTRLVTPDILRSYDFSGISYLMDVGGGSGELLGAIAQQKRELRGIVFDLPRCFDAASRHLRQIGVSDRVEFVAGDFFKSVPAIADTIILKSVIHDWNDARSISILRNCHRALPSSGKLLLVERLMPEVPGTTDDHKAHALSDLNMLRGPGGLERTKGQYRELLEQSGFALAGVYPAGRFNVIEARPALMTAE</sequence>
<proteinExistence type="predicted"/>
<protein>
    <recommendedName>
        <fullName evidence="10">O-methyltransferase domain-containing protein</fullName>
    </recommendedName>
</protein>
<dbReference type="Pfam" id="PF08100">
    <property type="entry name" value="Dimerisation"/>
    <property type="match status" value="1"/>
</dbReference>
<dbReference type="InterPro" id="IPR012967">
    <property type="entry name" value="COMT_dimerisation"/>
</dbReference>
<dbReference type="InterPro" id="IPR016461">
    <property type="entry name" value="COMT-like"/>
</dbReference>
<dbReference type="PANTHER" id="PTHR43712:SF2">
    <property type="entry name" value="O-METHYLTRANSFERASE CICE"/>
    <property type="match status" value="1"/>
</dbReference>
<evidence type="ECO:0000313" key="9">
    <source>
        <dbReference type="Proteomes" id="UP000051913"/>
    </source>
</evidence>
<feature type="active site" description="Proton acceptor" evidence="4">
    <location>
        <position position="280"/>
    </location>
</feature>
<dbReference type="InterPro" id="IPR036390">
    <property type="entry name" value="WH_DNA-bd_sf"/>
</dbReference>
<evidence type="ECO:0000313" key="8">
    <source>
        <dbReference type="EMBL" id="KRR10076.1"/>
    </source>
</evidence>